<dbReference type="SUPFAM" id="SSF46785">
    <property type="entry name" value="Winged helix' DNA-binding domain"/>
    <property type="match status" value="1"/>
</dbReference>
<dbReference type="RefSeq" id="WP_168544284.1">
    <property type="nucleotide sequence ID" value="NZ_BAAAKS010000025.1"/>
</dbReference>
<gene>
    <name evidence="3" type="ORF">HF999_02095</name>
</gene>
<dbReference type="InterPro" id="IPR036388">
    <property type="entry name" value="WH-like_DNA-bd_sf"/>
</dbReference>
<organism evidence="3 4">
    <name type="scientific">Tsukamurella spumae</name>
    <dbReference type="NCBI Taxonomy" id="44753"/>
    <lineage>
        <taxon>Bacteria</taxon>
        <taxon>Bacillati</taxon>
        <taxon>Actinomycetota</taxon>
        <taxon>Actinomycetes</taxon>
        <taxon>Mycobacteriales</taxon>
        <taxon>Tsukamurellaceae</taxon>
        <taxon>Tsukamurella</taxon>
    </lineage>
</organism>
<dbReference type="EMBL" id="JAAXOQ010000002">
    <property type="protein sequence ID" value="NKY17170.1"/>
    <property type="molecule type" value="Genomic_DNA"/>
</dbReference>
<feature type="domain" description="Transcription regulator PadR N-terminal" evidence="1">
    <location>
        <begin position="13"/>
        <end position="82"/>
    </location>
</feature>
<dbReference type="InterPro" id="IPR005149">
    <property type="entry name" value="Tscrpt_reg_PadR_N"/>
</dbReference>
<dbReference type="Pfam" id="PF03551">
    <property type="entry name" value="PadR"/>
    <property type="match status" value="1"/>
</dbReference>
<proteinExistence type="predicted"/>
<evidence type="ECO:0000259" key="2">
    <source>
        <dbReference type="Pfam" id="PF10400"/>
    </source>
</evidence>
<dbReference type="Gene3D" id="1.10.10.10">
    <property type="entry name" value="Winged helix-like DNA-binding domain superfamily/Winged helix DNA-binding domain"/>
    <property type="match status" value="1"/>
</dbReference>
<protein>
    <submittedName>
        <fullName evidence="3">PadR family transcriptional regulator</fullName>
    </submittedName>
</protein>
<dbReference type="InterPro" id="IPR018309">
    <property type="entry name" value="Tscrpt_reg_PadR_C"/>
</dbReference>
<name>A0A846WZK5_9ACTN</name>
<evidence type="ECO:0000259" key="1">
    <source>
        <dbReference type="Pfam" id="PF03551"/>
    </source>
</evidence>
<accession>A0A846WZK5</accession>
<feature type="domain" description="Transcription regulator PadR C-terminal" evidence="2">
    <location>
        <begin position="93"/>
        <end position="180"/>
    </location>
</feature>
<comment type="caution">
    <text evidence="3">The sequence shown here is derived from an EMBL/GenBank/DDBJ whole genome shotgun (WGS) entry which is preliminary data.</text>
</comment>
<keyword evidence="4" id="KW-1185">Reference proteome</keyword>
<dbReference type="AlphaFoldDB" id="A0A846WZK5"/>
<dbReference type="Pfam" id="PF10400">
    <property type="entry name" value="Vir_act_alpha_C"/>
    <property type="match status" value="1"/>
</dbReference>
<dbReference type="InterPro" id="IPR036390">
    <property type="entry name" value="WH_DNA-bd_sf"/>
</dbReference>
<dbReference type="PANTHER" id="PTHR43252:SF4">
    <property type="entry name" value="TRANSCRIPTIONAL REGULATORY PROTEIN"/>
    <property type="match status" value="1"/>
</dbReference>
<dbReference type="Proteomes" id="UP000582646">
    <property type="component" value="Unassembled WGS sequence"/>
</dbReference>
<evidence type="ECO:0000313" key="3">
    <source>
        <dbReference type="EMBL" id="NKY17170.1"/>
    </source>
</evidence>
<reference evidence="3 4" key="1">
    <citation type="submission" date="2020-04" db="EMBL/GenBank/DDBJ databases">
        <title>MicrobeNet Type strains.</title>
        <authorList>
            <person name="Nicholson A.C."/>
        </authorList>
    </citation>
    <scope>NUCLEOTIDE SEQUENCE [LARGE SCALE GENOMIC DNA]</scope>
    <source>
        <strain evidence="3 4">DSM 44113</strain>
    </source>
</reference>
<sequence>MALRHAIESTLLVMGEASGYDLSKEFDGARATFWMAAPQQLYRELDKMEADGVIVARTVEQEKRPNKRVFRLTSAGRAELREFTAGSPRQTAIRDELMVMVQAIDVADPIAVGATIRERREGAIAKLAYYDRIERRWLGERSREQVLADPHLAGPYLTLLRGMRFERENLDWYELALPVIEARAAGSGR</sequence>
<dbReference type="PANTHER" id="PTHR43252">
    <property type="entry name" value="TRANSCRIPTIONAL REGULATOR YQJI"/>
    <property type="match status" value="1"/>
</dbReference>
<dbReference type="Gene3D" id="6.10.140.190">
    <property type="match status" value="1"/>
</dbReference>
<evidence type="ECO:0000313" key="4">
    <source>
        <dbReference type="Proteomes" id="UP000582646"/>
    </source>
</evidence>